<dbReference type="AlphaFoldDB" id="A0A3L6NP86"/>
<accession>A0A3L6NP86</accession>
<evidence type="ECO:0000313" key="1">
    <source>
        <dbReference type="EMBL" id="RKK20253.1"/>
    </source>
</evidence>
<gene>
    <name evidence="1" type="ORF">BFJ65_g6951</name>
</gene>
<dbReference type="EMBL" id="MRCU01000004">
    <property type="protein sequence ID" value="RKK20253.1"/>
    <property type="molecule type" value="Genomic_DNA"/>
</dbReference>
<organism evidence="1">
    <name type="scientific">Fusarium oxysporum f. sp. cepae</name>
    <dbReference type="NCBI Taxonomy" id="396571"/>
    <lineage>
        <taxon>Eukaryota</taxon>
        <taxon>Fungi</taxon>
        <taxon>Dikarya</taxon>
        <taxon>Ascomycota</taxon>
        <taxon>Pezizomycotina</taxon>
        <taxon>Sordariomycetes</taxon>
        <taxon>Hypocreomycetidae</taxon>
        <taxon>Hypocreales</taxon>
        <taxon>Nectriaceae</taxon>
        <taxon>Fusarium</taxon>
        <taxon>Fusarium oxysporum species complex</taxon>
    </lineage>
</organism>
<comment type="caution">
    <text evidence="1">The sequence shown here is derived from an EMBL/GenBank/DDBJ whole genome shotgun (WGS) entry which is preliminary data.</text>
</comment>
<name>A0A3L6NP86_FUSOX</name>
<sequence>MIHACPGPWTGTGIGVDIGIKDAKSSPPSPDFSWHPLKFIAEDQVNQEQAWHWPIHSSLGLPQDFHFFLHTSKSQRPGLGGPHSHFLVFY</sequence>
<dbReference type="Proteomes" id="UP000270866">
    <property type="component" value="Chromosome 7"/>
</dbReference>
<protein>
    <submittedName>
        <fullName evidence="1">Uncharacterized protein</fullName>
    </submittedName>
</protein>
<reference evidence="1" key="1">
    <citation type="journal article" date="2018" name="Sci. Rep.">
        <title>Characterisation of pathogen-specific regions and novel effector candidates in Fusarium oxysporum f. sp. cepae.</title>
        <authorList>
            <person name="Armitage A.D."/>
            <person name="Taylor A."/>
            <person name="Sobczyk M.K."/>
            <person name="Baxter L."/>
            <person name="Greenfield B.P."/>
            <person name="Bates H.J."/>
            <person name="Wilson F."/>
            <person name="Jackson A.C."/>
            <person name="Ott S."/>
            <person name="Harrison R.J."/>
            <person name="Clarkson J.P."/>
        </authorList>
    </citation>
    <scope>NUCLEOTIDE SEQUENCE [LARGE SCALE GENOMIC DNA]</scope>
    <source>
        <strain evidence="1">FoC_Fus2</strain>
    </source>
</reference>
<proteinExistence type="predicted"/>